<evidence type="ECO:0000313" key="2">
    <source>
        <dbReference type="RefSeq" id="XP_032827387.1"/>
    </source>
</evidence>
<name>A0AAJ7U331_PETMA</name>
<dbReference type="PANTHER" id="PTHR28532:SF1">
    <property type="entry name" value="ORAL CANCER OVEREXPRESSED 1"/>
    <property type="match status" value="1"/>
</dbReference>
<evidence type="ECO:0000313" key="1">
    <source>
        <dbReference type="Proteomes" id="UP001318040"/>
    </source>
</evidence>
<dbReference type="GeneID" id="116952287"/>
<gene>
    <name evidence="2" type="primary">LTO1</name>
</gene>
<dbReference type="CTD" id="220064"/>
<accession>A0AAJ7U331</accession>
<proteinExistence type="predicted"/>
<dbReference type="RefSeq" id="XP_032827387.1">
    <property type="nucleotide sequence ID" value="XM_032971496.1"/>
</dbReference>
<dbReference type="InterPro" id="IPR052436">
    <property type="entry name" value="LTO1_adapter"/>
</dbReference>
<keyword evidence="1" id="KW-1185">Reference proteome</keyword>
<organism evidence="1 2">
    <name type="scientific">Petromyzon marinus</name>
    <name type="common">Sea lamprey</name>
    <dbReference type="NCBI Taxonomy" id="7757"/>
    <lineage>
        <taxon>Eukaryota</taxon>
        <taxon>Metazoa</taxon>
        <taxon>Chordata</taxon>
        <taxon>Craniata</taxon>
        <taxon>Vertebrata</taxon>
        <taxon>Cyclostomata</taxon>
        <taxon>Hyperoartia</taxon>
        <taxon>Petromyzontiformes</taxon>
        <taxon>Petromyzontidae</taxon>
        <taxon>Petromyzon</taxon>
    </lineage>
</organism>
<reference evidence="2" key="1">
    <citation type="submission" date="2025-08" db="UniProtKB">
        <authorList>
            <consortium name="RefSeq"/>
        </authorList>
    </citation>
    <scope>IDENTIFICATION</scope>
    <source>
        <tissue evidence="2">Sperm</tissue>
    </source>
</reference>
<dbReference type="KEGG" id="pmrn:116952287"/>
<dbReference type="PANTHER" id="PTHR28532">
    <property type="entry name" value="GEO13458P1"/>
    <property type="match status" value="1"/>
</dbReference>
<dbReference type="Proteomes" id="UP001318040">
    <property type="component" value="Chromosome 3"/>
</dbReference>
<protein>
    <submittedName>
        <fullName evidence="2">Protein LTO1 homolog isoform X1</fullName>
    </submittedName>
</protein>
<dbReference type="AlphaFoldDB" id="A0AAJ7U331"/>
<sequence length="142" mass="15728">MENHGDVAGDIFDPIVMAPERIQVQGYEEGFERGRRQGLVEGWQLGVRHGGAIAAEVAFYYGFTVTWQSLLQRGGESDVKSSRKLKALEALSLLIRTCPVQDATHPELQENLDKIRAKFKQVCSLINVPIHMSQPSASGTTF</sequence>